<dbReference type="AlphaFoldDB" id="A0A2P2PSU4"/>
<sequence>MGRPYVISFIIEIVECGNLYSAEQLMVLSVFPSLSNSIRS</sequence>
<evidence type="ECO:0000313" key="1">
    <source>
        <dbReference type="EMBL" id="MBX57772.1"/>
    </source>
</evidence>
<accession>A0A2P2PSU4</accession>
<proteinExistence type="predicted"/>
<organism evidence="1">
    <name type="scientific">Rhizophora mucronata</name>
    <name type="common">Asiatic mangrove</name>
    <dbReference type="NCBI Taxonomy" id="61149"/>
    <lineage>
        <taxon>Eukaryota</taxon>
        <taxon>Viridiplantae</taxon>
        <taxon>Streptophyta</taxon>
        <taxon>Embryophyta</taxon>
        <taxon>Tracheophyta</taxon>
        <taxon>Spermatophyta</taxon>
        <taxon>Magnoliopsida</taxon>
        <taxon>eudicotyledons</taxon>
        <taxon>Gunneridae</taxon>
        <taxon>Pentapetalae</taxon>
        <taxon>rosids</taxon>
        <taxon>fabids</taxon>
        <taxon>Malpighiales</taxon>
        <taxon>Rhizophoraceae</taxon>
        <taxon>Rhizophora</taxon>
    </lineage>
</organism>
<dbReference type="EMBL" id="GGEC01077288">
    <property type="protein sequence ID" value="MBX57772.1"/>
    <property type="molecule type" value="Transcribed_RNA"/>
</dbReference>
<name>A0A2P2PSU4_RHIMU</name>
<reference evidence="1" key="1">
    <citation type="submission" date="2018-02" db="EMBL/GenBank/DDBJ databases">
        <title>Rhizophora mucronata_Transcriptome.</title>
        <authorList>
            <person name="Meera S.P."/>
            <person name="Sreeshan A."/>
            <person name="Augustine A."/>
        </authorList>
    </citation>
    <scope>NUCLEOTIDE SEQUENCE</scope>
    <source>
        <tissue evidence="1">Leaf</tissue>
    </source>
</reference>
<protein>
    <submittedName>
        <fullName evidence="1">Uncharacterized protein</fullName>
    </submittedName>
</protein>